<dbReference type="InterPro" id="IPR036291">
    <property type="entry name" value="NAD(P)-bd_dom_sf"/>
</dbReference>
<organism evidence="10 11">
    <name type="scientific">Halobacteriovorax vibrionivorans</name>
    <dbReference type="NCBI Taxonomy" id="2152716"/>
    <lineage>
        <taxon>Bacteria</taxon>
        <taxon>Pseudomonadati</taxon>
        <taxon>Bdellovibrionota</taxon>
        <taxon>Bacteriovoracia</taxon>
        <taxon>Bacteriovoracales</taxon>
        <taxon>Halobacteriovoraceae</taxon>
        <taxon>Halobacteriovorax</taxon>
    </lineage>
</organism>
<dbReference type="Proteomes" id="UP000443582">
    <property type="component" value="Unassembled WGS sequence"/>
</dbReference>
<evidence type="ECO:0000256" key="6">
    <source>
        <dbReference type="HAMAP-Rule" id="MF_01517"/>
    </source>
</evidence>
<comment type="caution">
    <text evidence="10">The sequence shown here is derived from an EMBL/GenBank/DDBJ whole genome shotgun (WGS) entry which is preliminary data.</text>
</comment>
<feature type="binding site" evidence="6">
    <location>
        <position position="98"/>
    </location>
    <ligand>
        <name>substrate</name>
    </ligand>
</feature>
<dbReference type="SUPFAM" id="SSF56327">
    <property type="entry name" value="LDH C-terminal domain-like"/>
    <property type="match status" value="1"/>
</dbReference>
<feature type="active site" description="Proton acceptor" evidence="6">
    <location>
        <position position="186"/>
    </location>
</feature>
<dbReference type="Gene3D" id="3.40.50.720">
    <property type="entry name" value="NAD(P)-binding Rossmann-like Domain"/>
    <property type="match status" value="1"/>
</dbReference>
<dbReference type="Pfam" id="PF02866">
    <property type="entry name" value="Ldh_1_C"/>
    <property type="match status" value="1"/>
</dbReference>
<dbReference type="InterPro" id="IPR010945">
    <property type="entry name" value="Malate_DH_type2"/>
</dbReference>
<comment type="function">
    <text evidence="6">Catalyzes the reversible oxidation of malate to oxaloacetate.</text>
</comment>
<sequence length="327" mass="35194">MTNRVKVAVTGAAGQIGYAILFRIASGQMFGPDTEVELQLLELPQALGALEGVKMELDDCAFPLLKNIVCTDKMEVAFKDANWILAIGAVPRKDGMERADLLKVNGGIFGPLGKAMAEHSAPDSKLFVVGNPCNTNCYIAMEASGLDKSRFFAMTTLDEKRAKTQLAQKAGVDVTEVTNMTIWGNHSATQYPDFYNAKIGGKSAAEVIGDETYLKDEFITTVQKRGAAIIKARGASSAASAANACVNGVYALTHDTPAGETFSMCLASKGEYGVDEGLIFSFPCRVENGELKVVEGQEHNEFGQEKFNATLEELRTERNTVKELGLV</sequence>
<gene>
    <name evidence="6" type="primary">mdh</name>
    <name evidence="10" type="ORF">DAY19_11060</name>
</gene>
<proteinExistence type="inferred from homology"/>
<comment type="caution">
    <text evidence="6">Lacks conserved residue(s) required for the propagation of feature annotation.</text>
</comment>
<keyword evidence="11" id="KW-1185">Reference proteome</keyword>
<evidence type="ECO:0000259" key="8">
    <source>
        <dbReference type="Pfam" id="PF00056"/>
    </source>
</evidence>
<dbReference type="InterPro" id="IPR015955">
    <property type="entry name" value="Lactate_DH/Glyco_Ohase_4_C"/>
</dbReference>
<evidence type="ECO:0000259" key="9">
    <source>
        <dbReference type="Pfam" id="PF02866"/>
    </source>
</evidence>
<accession>A0ABY0IC25</accession>
<dbReference type="NCBIfam" id="NF003916">
    <property type="entry name" value="PRK05442.1"/>
    <property type="match status" value="1"/>
</dbReference>
<comment type="catalytic activity">
    <reaction evidence="5 6 7">
        <text>(S)-malate + NAD(+) = oxaloacetate + NADH + H(+)</text>
        <dbReference type="Rhea" id="RHEA:21432"/>
        <dbReference type="ChEBI" id="CHEBI:15378"/>
        <dbReference type="ChEBI" id="CHEBI:15589"/>
        <dbReference type="ChEBI" id="CHEBI:16452"/>
        <dbReference type="ChEBI" id="CHEBI:57540"/>
        <dbReference type="ChEBI" id="CHEBI:57945"/>
        <dbReference type="EC" id="1.1.1.37"/>
    </reaction>
</comment>
<dbReference type="PANTHER" id="PTHR23382">
    <property type="entry name" value="MALATE DEHYDROGENASE"/>
    <property type="match status" value="1"/>
</dbReference>
<evidence type="ECO:0000256" key="1">
    <source>
        <dbReference type="ARBA" id="ARBA00009613"/>
    </source>
</evidence>
<dbReference type="PIRSF" id="PIRSF000102">
    <property type="entry name" value="Lac_mal_DH"/>
    <property type="match status" value="1"/>
</dbReference>
<dbReference type="InterPro" id="IPR022383">
    <property type="entry name" value="Lactate/malate_DH_C"/>
</dbReference>
<dbReference type="SUPFAM" id="SSF51735">
    <property type="entry name" value="NAD(P)-binding Rossmann-fold domains"/>
    <property type="match status" value="1"/>
</dbReference>
<feature type="binding site" evidence="6">
    <location>
        <position position="131"/>
    </location>
    <ligand>
        <name>substrate</name>
    </ligand>
</feature>
<feature type="domain" description="Lactate/malate dehydrogenase N-terminal" evidence="8">
    <location>
        <begin position="5"/>
        <end position="152"/>
    </location>
</feature>
<dbReference type="InterPro" id="IPR001236">
    <property type="entry name" value="Lactate/malate_DH_N"/>
</dbReference>
<feature type="domain" description="Lactate/malate dehydrogenase C-terminal" evidence="9">
    <location>
        <begin position="155"/>
        <end position="323"/>
    </location>
</feature>
<keyword evidence="3 6" id="KW-0816">Tricarboxylic acid cycle</keyword>
<dbReference type="PROSITE" id="PS00068">
    <property type="entry name" value="MDH"/>
    <property type="match status" value="1"/>
</dbReference>
<feature type="binding site" evidence="6">
    <location>
        <begin position="11"/>
        <end position="17"/>
    </location>
    <ligand>
        <name>NAD(+)</name>
        <dbReference type="ChEBI" id="CHEBI:57540"/>
    </ligand>
</feature>
<dbReference type="InterPro" id="IPR001252">
    <property type="entry name" value="Malate_DH_AS"/>
</dbReference>
<evidence type="ECO:0000256" key="3">
    <source>
        <dbReference type="ARBA" id="ARBA00022532"/>
    </source>
</evidence>
<evidence type="ECO:0000313" key="11">
    <source>
        <dbReference type="Proteomes" id="UP000443582"/>
    </source>
</evidence>
<dbReference type="GO" id="GO:0030060">
    <property type="term" value="F:L-malate dehydrogenase (NAD+) activity"/>
    <property type="evidence" value="ECO:0007669"/>
    <property type="project" value="UniProtKB-EC"/>
</dbReference>
<evidence type="ECO:0000256" key="7">
    <source>
        <dbReference type="RuleBase" id="RU000422"/>
    </source>
</evidence>
<evidence type="ECO:0000256" key="5">
    <source>
        <dbReference type="ARBA" id="ARBA00048313"/>
    </source>
</evidence>
<dbReference type="InterPro" id="IPR001557">
    <property type="entry name" value="L-lactate/malate_DH"/>
</dbReference>
<keyword evidence="4 6" id="KW-0560">Oxidoreductase</keyword>
<protein>
    <recommendedName>
        <fullName evidence="2 6">Malate dehydrogenase</fullName>
        <ecNumber evidence="2 6">1.1.1.37</ecNumber>
    </recommendedName>
</protein>
<keyword evidence="6 7" id="KW-0520">NAD</keyword>
<evidence type="ECO:0000256" key="2">
    <source>
        <dbReference type="ARBA" id="ARBA00012995"/>
    </source>
</evidence>
<evidence type="ECO:0000256" key="4">
    <source>
        <dbReference type="ARBA" id="ARBA00023002"/>
    </source>
</evidence>
<dbReference type="EC" id="1.1.1.37" evidence="2 6"/>
<dbReference type="CDD" id="cd01338">
    <property type="entry name" value="MDH_chloroplast-like"/>
    <property type="match status" value="1"/>
</dbReference>
<dbReference type="NCBIfam" id="TIGR01759">
    <property type="entry name" value="MalateDH-SF1"/>
    <property type="match status" value="1"/>
</dbReference>
<feature type="binding site" evidence="6">
    <location>
        <position position="161"/>
    </location>
    <ligand>
        <name>substrate</name>
    </ligand>
</feature>
<dbReference type="Pfam" id="PF00056">
    <property type="entry name" value="Ldh_1_N"/>
    <property type="match status" value="1"/>
</dbReference>
<comment type="similarity">
    <text evidence="1 6">Belongs to the LDH/MDH superfamily. MDH type 2 family.</text>
</comment>
<name>A0ABY0IC25_9BACT</name>
<dbReference type="EMBL" id="QDKL01000003">
    <property type="protein sequence ID" value="RZF20518.1"/>
    <property type="molecule type" value="Genomic_DNA"/>
</dbReference>
<dbReference type="RefSeq" id="WP_115362409.1">
    <property type="nucleotide sequence ID" value="NZ_QDKL01000003.1"/>
</dbReference>
<evidence type="ECO:0000313" key="10">
    <source>
        <dbReference type="EMBL" id="RZF20518.1"/>
    </source>
</evidence>
<feature type="binding site" evidence="6">
    <location>
        <position position="92"/>
    </location>
    <ligand>
        <name>substrate</name>
    </ligand>
</feature>
<dbReference type="Gene3D" id="3.90.110.10">
    <property type="entry name" value="Lactate dehydrogenase/glycoside hydrolase, family 4, C-terminal"/>
    <property type="match status" value="1"/>
</dbReference>
<dbReference type="HAMAP" id="MF_01517">
    <property type="entry name" value="Malate_dehydrog_2"/>
    <property type="match status" value="1"/>
</dbReference>
<feature type="binding site" evidence="6">
    <location>
        <begin position="129"/>
        <end position="131"/>
    </location>
    <ligand>
        <name>NAD(+)</name>
        <dbReference type="ChEBI" id="CHEBI:57540"/>
    </ligand>
</feature>
<feature type="binding site" evidence="6">
    <location>
        <position position="105"/>
    </location>
    <ligand>
        <name>NAD(+)</name>
        <dbReference type="ChEBI" id="CHEBI:57540"/>
    </ligand>
</feature>
<reference evidence="11" key="1">
    <citation type="journal article" date="2019" name="Int. J. Syst. Evol. Microbiol.">
        <title>Halobacteriovorax valvorus sp. nov., a novel prokaryotic predator isolated from coastal seawater of China.</title>
        <authorList>
            <person name="Chen M.-X."/>
        </authorList>
    </citation>
    <scope>NUCLEOTIDE SEQUENCE [LARGE SCALE GENOMIC DNA]</scope>
    <source>
        <strain evidence="11">BL9</strain>
    </source>
</reference>